<evidence type="ECO:0000313" key="1">
    <source>
        <dbReference type="EMBL" id="VFB18315.1"/>
    </source>
</evidence>
<dbReference type="RefSeq" id="WP_133143947.1">
    <property type="nucleotide sequence ID" value="NZ_CAACYJ010000012.1"/>
</dbReference>
<accession>A0A449IFV9</accession>
<dbReference type="InterPro" id="IPR014541">
    <property type="entry name" value="Amdntrnsf_FN0238"/>
</dbReference>
<dbReference type="EMBL" id="CAACYJ010000012">
    <property type="protein sequence ID" value="VFB18315.1"/>
    <property type="molecule type" value="Genomic_DNA"/>
</dbReference>
<organism evidence="1 2">
    <name type="scientific">Pseudomonas fragi</name>
    <dbReference type="NCBI Taxonomy" id="296"/>
    <lineage>
        <taxon>Bacteria</taxon>
        <taxon>Pseudomonadati</taxon>
        <taxon>Pseudomonadota</taxon>
        <taxon>Gammaproteobacteria</taxon>
        <taxon>Pseudomonadales</taxon>
        <taxon>Pseudomonadaceae</taxon>
        <taxon>Pseudomonas</taxon>
    </lineage>
</organism>
<sequence>MQTTSSVLMVRPAYFTFNPDTADNNPFQHDDLPAAQVQRQALEEFDCYVDALRAQGVEVLVVQDSVEPHTPDSIFPNNGFSTHADGTLVLYPMQGRNRRLERRKPILPALQGFRIGTRIDLTGHEQQDMFLEGTGSLVLDREARIAYACRSIRTHDVLLDEFASHLDYRMVVFDAVDRQGIPIYHTNVMMSVGSRLALVCLISLPDSAQRERLRRTLEASGKQILELSWDQLERFAGNMLELRDADGQPLLVMSLSAWESLDDAQRALIESRTRPLVVDIGTIERVGGGSARCMLAEIHLPRLEVRP</sequence>
<dbReference type="Gene3D" id="3.75.10.10">
    <property type="entry name" value="L-arginine/glycine Amidinotransferase, Chain A"/>
    <property type="match status" value="1"/>
</dbReference>
<gene>
    <name evidence="1" type="ORF">NCTC10754_00858</name>
</gene>
<dbReference type="PIRSF" id="PIRSF028188">
    <property type="entry name" value="Amdntrnsf_FN0238"/>
    <property type="match status" value="1"/>
</dbReference>
<dbReference type="PANTHER" id="PTHR43224:SF1">
    <property type="entry name" value="AMIDINOTRANSFERASE"/>
    <property type="match status" value="1"/>
</dbReference>
<proteinExistence type="predicted"/>
<dbReference type="Pfam" id="PF19420">
    <property type="entry name" value="DDAH_eukar"/>
    <property type="match status" value="1"/>
</dbReference>
<dbReference type="NCBIfam" id="NF046062">
    <property type="entry name" value="citrull_CtlX"/>
    <property type="match status" value="1"/>
</dbReference>
<dbReference type="SUPFAM" id="SSF55909">
    <property type="entry name" value="Pentein"/>
    <property type="match status" value="1"/>
</dbReference>
<dbReference type="AlphaFoldDB" id="A0A449IFV9"/>
<reference evidence="1 2" key="1">
    <citation type="submission" date="2019-02" db="EMBL/GenBank/DDBJ databases">
        <authorList>
            <consortium name="Pathogen Informatics"/>
        </authorList>
    </citation>
    <scope>NUCLEOTIDE SEQUENCE [LARGE SCALE GENOMIC DNA]</scope>
    <source>
        <strain evidence="1 2">3012STDY7103891</strain>
    </source>
</reference>
<evidence type="ECO:0000313" key="2">
    <source>
        <dbReference type="Proteomes" id="UP000330809"/>
    </source>
</evidence>
<dbReference type="PANTHER" id="PTHR43224">
    <property type="entry name" value="AMIDINOTRANSFERASE"/>
    <property type="match status" value="1"/>
</dbReference>
<keyword evidence="1" id="KW-0808">Transferase</keyword>
<dbReference type="GO" id="GO:0016740">
    <property type="term" value="F:transferase activity"/>
    <property type="evidence" value="ECO:0007669"/>
    <property type="project" value="UniProtKB-KW"/>
</dbReference>
<name>A0A449IFV9_PSEFR</name>
<protein>
    <submittedName>
        <fullName evidence="1">Amidinotransferase family protein</fullName>
    </submittedName>
</protein>
<dbReference type="Proteomes" id="UP000330809">
    <property type="component" value="Unassembled WGS sequence"/>
</dbReference>